<evidence type="ECO:0000256" key="1">
    <source>
        <dbReference type="SAM" id="Phobius"/>
    </source>
</evidence>
<protein>
    <submittedName>
        <fullName evidence="3">CBS-domain-containing membrane protein</fullName>
    </submittedName>
</protein>
<feature type="transmembrane region" description="Helical" evidence="1">
    <location>
        <begin position="12"/>
        <end position="33"/>
    </location>
</feature>
<dbReference type="STRING" id="153721.MYP_3898"/>
<feature type="transmembrane region" description="Helical" evidence="1">
    <location>
        <begin position="39"/>
        <end position="56"/>
    </location>
</feature>
<dbReference type="PANTHER" id="PTHR33741:SF5">
    <property type="entry name" value="TRANSMEMBRANE PROTEIN DDB_G0269096-RELATED"/>
    <property type="match status" value="1"/>
</dbReference>
<dbReference type="eggNOG" id="COG3448">
    <property type="taxonomic scope" value="Bacteria"/>
</dbReference>
<dbReference type="Proteomes" id="UP000030185">
    <property type="component" value="Unassembled WGS sequence"/>
</dbReference>
<keyword evidence="1" id="KW-0812">Transmembrane</keyword>
<dbReference type="InterPro" id="IPR007065">
    <property type="entry name" value="HPP"/>
</dbReference>
<dbReference type="InterPro" id="IPR058581">
    <property type="entry name" value="TM_HPP"/>
</dbReference>
<keyword evidence="1" id="KW-1133">Transmembrane helix</keyword>
<reference evidence="3 4" key="1">
    <citation type="submission" date="2014-09" db="EMBL/GenBank/DDBJ databases">
        <title>Sporocytophaga myxococcoides PG-01 genome sequencing.</title>
        <authorList>
            <person name="Liu L."/>
            <person name="Gao P.J."/>
            <person name="Chen G.J."/>
            <person name="Wang L.S."/>
        </authorList>
    </citation>
    <scope>NUCLEOTIDE SEQUENCE [LARGE SCALE GENOMIC DNA]</scope>
    <source>
        <strain evidence="3 4">PG-01</strain>
    </source>
</reference>
<name>A0A098LKG2_9BACT</name>
<comment type="caution">
    <text evidence="3">The sequence shown here is derived from an EMBL/GenBank/DDBJ whole genome shotgun (WGS) entry which is preliminary data.</text>
</comment>
<dbReference type="PANTHER" id="PTHR33741">
    <property type="entry name" value="TRANSMEMBRANE PROTEIN DDB_G0269096-RELATED"/>
    <property type="match status" value="1"/>
</dbReference>
<feature type="transmembrane region" description="Helical" evidence="1">
    <location>
        <begin position="68"/>
        <end position="85"/>
    </location>
</feature>
<proteinExistence type="predicted"/>
<feature type="transmembrane region" description="Helical" evidence="1">
    <location>
        <begin position="131"/>
        <end position="154"/>
    </location>
</feature>
<feature type="domain" description="HPP transmembrane region" evidence="2">
    <location>
        <begin position="9"/>
        <end position="163"/>
    </location>
</feature>
<accession>A0A098LKG2</accession>
<evidence type="ECO:0000313" key="4">
    <source>
        <dbReference type="Proteomes" id="UP000030185"/>
    </source>
</evidence>
<organism evidence="3 4">
    <name type="scientific">Sporocytophaga myxococcoides</name>
    <dbReference type="NCBI Taxonomy" id="153721"/>
    <lineage>
        <taxon>Bacteria</taxon>
        <taxon>Pseudomonadati</taxon>
        <taxon>Bacteroidota</taxon>
        <taxon>Cytophagia</taxon>
        <taxon>Cytophagales</taxon>
        <taxon>Cytophagaceae</taxon>
        <taxon>Sporocytophaga</taxon>
    </lineage>
</organism>
<evidence type="ECO:0000259" key="2">
    <source>
        <dbReference type="Pfam" id="PF04982"/>
    </source>
</evidence>
<gene>
    <name evidence="3" type="ORF">MYP_3898</name>
</gene>
<dbReference type="EMBL" id="BBLT01000009">
    <property type="protein sequence ID" value="GAL86668.1"/>
    <property type="molecule type" value="Genomic_DNA"/>
</dbReference>
<keyword evidence="4" id="KW-1185">Reference proteome</keyword>
<dbReference type="Pfam" id="PF04982">
    <property type="entry name" value="TM_HPP"/>
    <property type="match status" value="1"/>
</dbReference>
<sequence>MYRETMLHKSDLLWTFLGSFCGIGLIGLINSQIFEVQDHIFLIGSFGASAVLLYGVSNSPLSQPRNLFGGHILSAIVGVTTAQLLPDTLWFASTLAVSLSIMVMQMTKTLHPPGGATALIANIGSAKIKELGYWYVVSPVASGVIILFLIAMVFNNLSGRKYPLNKGRKRRVKSQKLKVESQKQEVERLKLKVDIPEEKFETV</sequence>
<dbReference type="AlphaFoldDB" id="A0A098LKG2"/>
<evidence type="ECO:0000313" key="3">
    <source>
        <dbReference type="EMBL" id="GAL86668.1"/>
    </source>
</evidence>
<keyword evidence="1" id="KW-0472">Membrane</keyword>